<organism evidence="4 5">
    <name type="scientific">Amycolatopsis halotolerans</name>
    <dbReference type="NCBI Taxonomy" id="330083"/>
    <lineage>
        <taxon>Bacteria</taxon>
        <taxon>Bacillati</taxon>
        <taxon>Actinomycetota</taxon>
        <taxon>Actinomycetes</taxon>
        <taxon>Pseudonocardiales</taxon>
        <taxon>Pseudonocardiaceae</taxon>
        <taxon>Amycolatopsis</taxon>
    </lineage>
</organism>
<reference evidence="5" key="1">
    <citation type="journal article" date="2019" name="Int. J. Syst. Evol. Microbiol.">
        <title>The Global Catalogue of Microorganisms (GCM) 10K type strain sequencing project: providing services to taxonomists for standard genome sequencing and annotation.</title>
        <authorList>
            <consortium name="The Broad Institute Genomics Platform"/>
            <consortium name="The Broad Institute Genome Sequencing Center for Infectious Disease"/>
            <person name="Wu L."/>
            <person name="Ma J."/>
        </authorList>
    </citation>
    <scope>NUCLEOTIDE SEQUENCE [LARGE SCALE GENOMIC DNA]</scope>
    <source>
        <strain evidence="5">CGMCC 4.7682</strain>
    </source>
</reference>
<dbReference type="Gene3D" id="3.10.129.10">
    <property type="entry name" value="Hotdog Thioesterase"/>
    <property type="match status" value="1"/>
</dbReference>
<feature type="domain" description="MaoC-like" evidence="2">
    <location>
        <begin position="160"/>
        <end position="259"/>
    </location>
</feature>
<dbReference type="RefSeq" id="WP_377873938.1">
    <property type="nucleotide sequence ID" value="NZ_JBHMAY010000062.1"/>
</dbReference>
<feature type="domain" description="Peroxisomal multifunctional enzyme type 2-like N-terminal" evidence="3">
    <location>
        <begin position="20"/>
        <end position="144"/>
    </location>
</feature>
<dbReference type="SUPFAM" id="SSF54637">
    <property type="entry name" value="Thioesterase/thiol ester dehydrase-isomerase"/>
    <property type="match status" value="2"/>
</dbReference>
<comment type="caution">
    <text evidence="4">The sequence shown here is derived from an EMBL/GenBank/DDBJ whole genome shotgun (WGS) entry which is preliminary data.</text>
</comment>
<dbReference type="Proteomes" id="UP001595764">
    <property type="component" value="Unassembled WGS sequence"/>
</dbReference>
<comment type="similarity">
    <text evidence="1">Belongs to the enoyl-CoA hydratase/isomerase family.</text>
</comment>
<proteinExistence type="inferred from homology"/>
<dbReference type="InterPro" id="IPR002539">
    <property type="entry name" value="MaoC-like_dom"/>
</dbReference>
<evidence type="ECO:0000259" key="3">
    <source>
        <dbReference type="Pfam" id="PF22622"/>
    </source>
</evidence>
<evidence type="ECO:0000259" key="2">
    <source>
        <dbReference type="Pfam" id="PF01575"/>
    </source>
</evidence>
<accession>A0ABV7Q9C0</accession>
<evidence type="ECO:0000313" key="5">
    <source>
        <dbReference type="Proteomes" id="UP001595764"/>
    </source>
</evidence>
<dbReference type="InterPro" id="IPR054357">
    <property type="entry name" value="MFE-2_N"/>
</dbReference>
<name>A0ABV7Q9C0_9PSEU</name>
<dbReference type="PANTHER" id="PTHR13078:SF59">
    <property type="entry name" value="ENOYL-COA HYDRATASE CHSH3"/>
    <property type="match status" value="1"/>
</dbReference>
<protein>
    <submittedName>
        <fullName evidence="4">MaoC/PaaZ C-terminal domain-containing protein</fullName>
    </submittedName>
</protein>
<dbReference type="Pfam" id="PF01575">
    <property type="entry name" value="MaoC_dehydratas"/>
    <property type="match status" value="1"/>
</dbReference>
<dbReference type="InterPro" id="IPR029069">
    <property type="entry name" value="HotDog_dom_sf"/>
</dbReference>
<gene>
    <name evidence="4" type="ORF">ACFORO_00840</name>
</gene>
<sequence>MPIDLDKALNAPPRTRQLAWTTRDVLLYHLSLGSGTTLRYGYERDLEVLPTFALVAGQGISAGDIPAEGLTLPGVDVDLAKLLHAGQVVTLHRDRLPTSGSAERTTRIAEIQDKGRAAVIVLAHEVADADGPLWTSKMSVWARGEGGFGGDAGTAAGPKKPEGDPTHVLDVATTADQALLYRLNGDLNPLHADPEFAAAAGFAAPILHGLASYGLVAKAVVDHLLDGHPSRLRELGARFAGPVIPGETLRISLWQQENELALRVTCPERDDAAVLTDAWARTTSGGA</sequence>
<evidence type="ECO:0000313" key="4">
    <source>
        <dbReference type="EMBL" id="MFC3508694.1"/>
    </source>
</evidence>
<dbReference type="EMBL" id="JBHRWI010000002">
    <property type="protein sequence ID" value="MFC3508694.1"/>
    <property type="molecule type" value="Genomic_DNA"/>
</dbReference>
<keyword evidence="5" id="KW-1185">Reference proteome</keyword>
<dbReference type="PANTHER" id="PTHR13078">
    <property type="entry name" value="PEROXISOMAL MULTIFUNCTIONAL ENZYME TYPE 2-RELATED"/>
    <property type="match status" value="1"/>
</dbReference>
<evidence type="ECO:0000256" key="1">
    <source>
        <dbReference type="ARBA" id="ARBA00005254"/>
    </source>
</evidence>
<dbReference type="CDD" id="cd03448">
    <property type="entry name" value="HDE_HSD"/>
    <property type="match status" value="1"/>
</dbReference>
<dbReference type="Pfam" id="PF22622">
    <property type="entry name" value="MFE-2_hydrat-2_N"/>
    <property type="match status" value="1"/>
</dbReference>